<keyword evidence="3 5" id="KW-0238">DNA-binding</keyword>
<dbReference type="GO" id="GO:0006310">
    <property type="term" value="P:DNA recombination"/>
    <property type="evidence" value="ECO:0007669"/>
    <property type="project" value="UniProtKB-KW"/>
</dbReference>
<evidence type="ECO:0000256" key="5">
    <source>
        <dbReference type="PROSITE-ProRule" id="PRU01248"/>
    </source>
</evidence>
<keyword evidence="8" id="KW-1185">Reference proteome</keyword>
<dbReference type="AlphaFoldDB" id="A0A1X4NFC6"/>
<dbReference type="Gene3D" id="1.10.443.10">
    <property type="entry name" value="Intergrase catalytic core"/>
    <property type="match status" value="1"/>
</dbReference>
<dbReference type="Proteomes" id="UP000193926">
    <property type="component" value="Unassembled WGS sequence"/>
</dbReference>
<dbReference type="PROSITE" id="PS51900">
    <property type="entry name" value="CB"/>
    <property type="match status" value="1"/>
</dbReference>
<evidence type="ECO:0000256" key="3">
    <source>
        <dbReference type="ARBA" id="ARBA00023125"/>
    </source>
</evidence>
<dbReference type="GO" id="GO:0003677">
    <property type="term" value="F:DNA binding"/>
    <property type="evidence" value="ECO:0007669"/>
    <property type="project" value="UniProtKB-UniRule"/>
</dbReference>
<accession>A0A1X4NFC6</accession>
<feature type="domain" description="Core-binding (CB)" evidence="6">
    <location>
        <begin position="210"/>
        <end position="288"/>
    </location>
</feature>
<evidence type="ECO:0000313" key="8">
    <source>
        <dbReference type="Proteomes" id="UP000193926"/>
    </source>
</evidence>
<dbReference type="OrthoDB" id="7222937at2"/>
<dbReference type="Gene3D" id="1.10.150.130">
    <property type="match status" value="1"/>
</dbReference>
<evidence type="ECO:0000313" key="7">
    <source>
        <dbReference type="EMBL" id="OSQ45732.1"/>
    </source>
</evidence>
<dbReference type="SUPFAM" id="SSF56349">
    <property type="entry name" value="DNA breaking-rejoining enzymes"/>
    <property type="match status" value="1"/>
</dbReference>
<gene>
    <name evidence="7" type="ORF">MGEO_17695</name>
</gene>
<proteinExistence type="inferred from homology"/>
<comment type="caution">
    <text evidence="7">The sequence shown here is derived from an EMBL/GenBank/DDBJ whole genome shotgun (WGS) entry which is preliminary data.</text>
</comment>
<dbReference type="EMBL" id="JFKC01000025">
    <property type="protein sequence ID" value="OSQ45732.1"/>
    <property type="molecule type" value="Genomic_DNA"/>
</dbReference>
<protein>
    <recommendedName>
        <fullName evidence="6">Core-binding (CB) domain-containing protein</fullName>
    </recommendedName>
</protein>
<dbReference type="InterPro" id="IPR044068">
    <property type="entry name" value="CB"/>
</dbReference>
<evidence type="ECO:0000256" key="1">
    <source>
        <dbReference type="ARBA" id="ARBA00008857"/>
    </source>
</evidence>
<keyword evidence="2" id="KW-0229">DNA integration</keyword>
<evidence type="ECO:0000259" key="6">
    <source>
        <dbReference type="PROSITE" id="PS51900"/>
    </source>
</evidence>
<dbReference type="InterPro" id="IPR011010">
    <property type="entry name" value="DNA_brk_join_enz"/>
</dbReference>
<reference evidence="7 8" key="1">
    <citation type="submission" date="2014-03" db="EMBL/GenBank/DDBJ databases">
        <title>The draft genome sequence of Marivita geojedonensis KCTC 23882.</title>
        <authorList>
            <person name="Lai Q."/>
            <person name="Shao Z."/>
        </authorList>
    </citation>
    <scope>NUCLEOTIDE SEQUENCE [LARGE SCALE GENOMIC DNA]</scope>
    <source>
        <strain evidence="7 8">DPG-138</strain>
    </source>
</reference>
<dbReference type="InterPro" id="IPR046668">
    <property type="entry name" value="DUF6538"/>
</dbReference>
<dbReference type="InterPro" id="IPR050808">
    <property type="entry name" value="Phage_Integrase"/>
</dbReference>
<dbReference type="GO" id="GO:0015074">
    <property type="term" value="P:DNA integration"/>
    <property type="evidence" value="ECO:0007669"/>
    <property type="project" value="UniProtKB-KW"/>
</dbReference>
<keyword evidence="4" id="KW-0233">DNA recombination</keyword>
<sequence>MQYKPSTLQRRKGKWYVCVTKPKELTFGTDTQARRSTGTSDKRQAQLRQHELTQVIYDEFDTLLERSDKFYESIRPLLEKEGINTKQWYTNGYITVDTSAFKGRGMGFMGIYASGLHGIDRNPDGKYQLQPTIKISTHVDLCKLLTALGHSIPLKHFQGDKDELQSKELSTDALLGIADRTQDHPVFRRNVIEQMKNFAVDAPEVQTGGQTLGDLLDRYKETRPEKSRKNDRWQLRKWHDHPDFGKKPLKDVTVYDAYDFLNEIGEDSSASSIRVLRAAMSNVFKWANKHRDLDIGHNPWIGLDLKGIGSDAVERLPFTHDQLYALFQMDMPEEDRKAFAILITTGMRIGELHKKPPVREQGSIRYMDLREDDPKTKGSRRLVPLHDNADVVPVSFSKGRLREHIRNLIDDPRVVPHSLRHTFKDLARDAGVPKEVSDFITGHRQGDVAAGYGQGPSLRTRYEAIMSIDHPWL</sequence>
<evidence type="ECO:0000256" key="4">
    <source>
        <dbReference type="ARBA" id="ARBA00023172"/>
    </source>
</evidence>
<dbReference type="PANTHER" id="PTHR30629:SF2">
    <property type="entry name" value="PROPHAGE INTEGRASE INTS-RELATED"/>
    <property type="match status" value="1"/>
</dbReference>
<dbReference type="RefSeq" id="WP_085640879.1">
    <property type="nucleotide sequence ID" value="NZ_JFKC01000025.1"/>
</dbReference>
<name>A0A1X4NFC6_9RHOB</name>
<organism evidence="7 8">
    <name type="scientific">Marivita geojedonensis</name>
    <dbReference type="NCBI Taxonomy" id="1123756"/>
    <lineage>
        <taxon>Bacteria</taxon>
        <taxon>Pseudomonadati</taxon>
        <taxon>Pseudomonadota</taxon>
        <taxon>Alphaproteobacteria</taxon>
        <taxon>Rhodobacterales</taxon>
        <taxon>Roseobacteraceae</taxon>
        <taxon>Marivita</taxon>
    </lineage>
</organism>
<comment type="similarity">
    <text evidence="1">Belongs to the 'phage' integrase family.</text>
</comment>
<dbReference type="Pfam" id="PF20172">
    <property type="entry name" value="DUF6538"/>
    <property type="match status" value="1"/>
</dbReference>
<dbReference type="InterPro" id="IPR010998">
    <property type="entry name" value="Integrase_recombinase_N"/>
</dbReference>
<dbReference type="InterPro" id="IPR013762">
    <property type="entry name" value="Integrase-like_cat_sf"/>
</dbReference>
<dbReference type="PANTHER" id="PTHR30629">
    <property type="entry name" value="PROPHAGE INTEGRASE"/>
    <property type="match status" value="1"/>
</dbReference>
<evidence type="ECO:0000256" key="2">
    <source>
        <dbReference type="ARBA" id="ARBA00022908"/>
    </source>
</evidence>
<dbReference type="STRING" id="1123756.MGEO_17695"/>